<dbReference type="GO" id="GO:0042101">
    <property type="term" value="C:T cell receptor complex"/>
    <property type="evidence" value="ECO:0007669"/>
    <property type="project" value="TreeGrafter"/>
</dbReference>
<protein>
    <submittedName>
        <fullName evidence="3">Uncharacterized protein</fullName>
    </submittedName>
</protein>
<dbReference type="OrthoDB" id="8952491at2759"/>
<dbReference type="Pfam" id="PF15330">
    <property type="entry name" value="SIT"/>
    <property type="match status" value="1"/>
</dbReference>
<reference evidence="3 4" key="1">
    <citation type="journal article" date="2018" name="Nat. Ecol. Evol.">
        <title>Shark genomes provide insights into elasmobranch evolution and the origin of vertebrates.</title>
        <authorList>
            <person name="Hara Y"/>
            <person name="Yamaguchi K"/>
            <person name="Onimaru K"/>
            <person name="Kadota M"/>
            <person name="Koyanagi M"/>
            <person name="Keeley SD"/>
            <person name="Tatsumi K"/>
            <person name="Tanaka K"/>
            <person name="Motone F"/>
            <person name="Kageyama Y"/>
            <person name="Nozu R"/>
            <person name="Adachi N"/>
            <person name="Nishimura O"/>
            <person name="Nakagawa R"/>
            <person name="Tanegashima C"/>
            <person name="Kiyatake I"/>
            <person name="Matsumoto R"/>
            <person name="Murakumo K"/>
            <person name="Nishida K"/>
            <person name="Terakita A"/>
            <person name="Kuratani S"/>
            <person name="Sato K"/>
            <person name="Hyodo S Kuraku.S."/>
        </authorList>
    </citation>
    <scope>NUCLEOTIDE SEQUENCE [LARGE SCALE GENOMIC DNA]</scope>
</reference>
<comment type="caution">
    <text evidence="3">The sequence shown here is derived from an EMBL/GenBank/DDBJ whole genome shotgun (WGS) entry which is preliminary data.</text>
</comment>
<sequence length="195" mass="22445">MEELTKCHIGIWGLLGICILALMTSLVVNVIYCTANRQKAHRPIYHSDEQLQSPVIQVDDNPIYGNLNQENTVEDESCYEAMTPANRYGDETKVVIENQMCYASLDLSMERKKRRRKMEKQKTNNDIPQDDNMPLNTHALTTRPSLYLNSEQLSFNEDRREETSHDDPVIFYGRINTSQSTLSINDTVTAFDHTK</sequence>
<accession>A0A401NK34</accession>
<evidence type="ECO:0000313" key="3">
    <source>
        <dbReference type="EMBL" id="GCB61220.1"/>
    </source>
</evidence>
<keyword evidence="2" id="KW-1133">Transmembrane helix</keyword>
<proteinExistence type="predicted"/>
<dbReference type="GO" id="GO:0001920">
    <property type="term" value="P:negative regulation of receptor recycling"/>
    <property type="evidence" value="ECO:0007669"/>
    <property type="project" value="TreeGrafter"/>
</dbReference>
<feature type="transmembrane region" description="Helical" evidence="2">
    <location>
        <begin position="12"/>
        <end position="32"/>
    </location>
</feature>
<dbReference type="PANTHER" id="PTHR15951">
    <property type="entry name" value="T-CELL RECEPTOR-ASSOCIATED TRANSMEMBRANE ADAPTER 1"/>
    <property type="match status" value="1"/>
</dbReference>
<feature type="compositionally biased region" description="Polar residues" evidence="1">
    <location>
        <begin position="134"/>
        <end position="144"/>
    </location>
</feature>
<feature type="region of interest" description="Disordered" evidence="1">
    <location>
        <begin position="112"/>
        <end position="144"/>
    </location>
</feature>
<evidence type="ECO:0000256" key="1">
    <source>
        <dbReference type="SAM" id="MobiDB-lite"/>
    </source>
</evidence>
<name>A0A401NK34_SCYTO</name>
<dbReference type="AlphaFoldDB" id="A0A401NK34"/>
<dbReference type="Proteomes" id="UP000288216">
    <property type="component" value="Unassembled WGS sequence"/>
</dbReference>
<dbReference type="EMBL" id="BFAA01003765">
    <property type="protein sequence ID" value="GCB61220.1"/>
    <property type="molecule type" value="Genomic_DNA"/>
</dbReference>
<dbReference type="InterPro" id="IPR020399">
    <property type="entry name" value="T-cell_rcpt-assoc_TM_adapter-1"/>
</dbReference>
<keyword evidence="4" id="KW-1185">Reference proteome</keyword>
<dbReference type="PANTHER" id="PTHR15951:SF2">
    <property type="entry name" value="T-CELL RECEPTOR-ASSOCIATED TRANSMEMBRANE ADAPTER 1"/>
    <property type="match status" value="1"/>
</dbReference>
<dbReference type="OMA" id="DEDCYEQ"/>
<keyword evidence="2" id="KW-0812">Transmembrane</keyword>
<keyword evidence="2" id="KW-0472">Membrane</keyword>
<organism evidence="3 4">
    <name type="scientific">Scyliorhinus torazame</name>
    <name type="common">Cloudy catshark</name>
    <name type="synonym">Catulus torazame</name>
    <dbReference type="NCBI Taxonomy" id="75743"/>
    <lineage>
        <taxon>Eukaryota</taxon>
        <taxon>Metazoa</taxon>
        <taxon>Chordata</taxon>
        <taxon>Craniata</taxon>
        <taxon>Vertebrata</taxon>
        <taxon>Chondrichthyes</taxon>
        <taxon>Elasmobranchii</taxon>
        <taxon>Galeomorphii</taxon>
        <taxon>Galeoidea</taxon>
        <taxon>Carcharhiniformes</taxon>
        <taxon>Scyliorhinidae</taxon>
        <taxon>Scyliorhinus</taxon>
    </lineage>
</organism>
<gene>
    <name evidence="3" type="ORF">scyTo_0009299</name>
</gene>
<evidence type="ECO:0000256" key="2">
    <source>
        <dbReference type="SAM" id="Phobius"/>
    </source>
</evidence>
<dbReference type="GO" id="GO:0050862">
    <property type="term" value="P:positive regulation of T cell receptor signaling pathway"/>
    <property type="evidence" value="ECO:0007669"/>
    <property type="project" value="TreeGrafter"/>
</dbReference>
<dbReference type="STRING" id="75743.A0A401NK34"/>
<evidence type="ECO:0000313" key="4">
    <source>
        <dbReference type="Proteomes" id="UP000288216"/>
    </source>
</evidence>